<dbReference type="Pfam" id="PF02617">
    <property type="entry name" value="ClpS"/>
    <property type="match status" value="1"/>
</dbReference>
<dbReference type="AlphaFoldDB" id="A0A0F9JM41"/>
<evidence type="ECO:0000259" key="1">
    <source>
        <dbReference type="Pfam" id="PF02617"/>
    </source>
</evidence>
<accession>A0A0F9JM41</accession>
<feature type="domain" description="Adaptor protein ClpS core" evidence="1">
    <location>
        <begin position="18"/>
        <end position="81"/>
    </location>
</feature>
<sequence length="91" mass="10108">MPTKAEPKESTTSVVIEPWLVVLLNDEAHTFDDVIVQLMRATNCSPDRAAEIAWEVHSKGASICFTGSKERCELVASILEEINLRVRLEPA</sequence>
<dbReference type="GO" id="GO:0030163">
    <property type="term" value="P:protein catabolic process"/>
    <property type="evidence" value="ECO:0007669"/>
    <property type="project" value="InterPro"/>
</dbReference>
<dbReference type="EMBL" id="LAZR01015913">
    <property type="protein sequence ID" value="KKM06786.1"/>
    <property type="molecule type" value="Genomic_DNA"/>
</dbReference>
<reference evidence="2" key="1">
    <citation type="journal article" date="2015" name="Nature">
        <title>Complex archaea that bridge the gap between prokaryotes and eukaryotes.</title>
        <authorList>
            <person name="Spang A."/>
            <person name="Saw J.H."/>
            <person name="Jorgensen S.L."/>
            <person name="Zaremba-Niedzwiedzka K."/>
            <person name="Martijn J."/>
            <person name="Lind A.E."/>
            <person name="van Eijk R."/>
            <person name="Schleper C."/>
            <person name="Guy L."/>
            <person name="Ettema T.J."/>
        </authorList>
    </citation>
    <scope>NUCLEOTIDE SEQUENCE</scope>
</reference>
<gene>
    <name evidence="2" type="ORF">LCGC14_1740470</name>
</gene>
<organism evidence="2">
    <name type="scientific">marine sediment metagenome</name>
    <dbReference type="NCBI Taxonomy" id="412755"/>
    <lineage>
        <taxon>unclassified sequences</taxon>
        <taxon>metagenomes</taxon>
        <taxon>ecological metagenomes</taxon>
    </lineage>
</organism>
<name>A0A0F9JM41_9ZZZZ</name>
<dbReference type="InterPro" id="IPR003769">
    <property type="entry name" value="ClpS_core"/>
</dbReference>
<dbReference type="InterPro" id="IPR014719">
    <property type="entry name" value="Ribosomal_bL12_C/ClpS-like"/>
</dbReference>
<dbReference type="Gene3D" id="3.30.1390.10">
    <property type="match status" value="1"/>
</dbReference>
<proteinExistence type="predicted"/>
<dbReference type="SUPFAM" id="SSF54736">
    <property type="entry name" value="ClpS-like"/>
    <property type="match status" value="1"/>
</dbReference>
<comment type="caution">
    <text evidence="2">The sequence shown here is derived from an EMBL/GenBank/DDBJ whole genome shotgun (WGS) entry which is preliminary data.</text>
</comment>
<evidence type="ECO:0000313" key="2">
    <source>
        <dbReference type="EMBL" id="KKM06786.1"/>
    </source>
</evidence>
<protein>
    <recommendedName>
        <fullName evidence="1">Adaptor protein ClpS core domain-containing protein</fullName>
    </recommendedName>
</protein>